<dbReference type="EMBL" id="JAUTXY010000003">
    <property type="protein sequence ID" value="MEE2057654.1"/>
    <property type="molecule type" value="Genomic_DNA"/>
</dbReference>
<keyword evidence="3" id="KW-0479">Metal-binding</keyword>
<evidence type="ECO:0000256" key="2">
    <source>
        <dbReference type="ARBA" id="ARBA00001946"/>
    </source>
</evidence>
<name>A0ABU7L7X6_9NOCA</name>
<dbReference type="Proteomes" id="UP001336020">
    <property type="component" value="Unassembled WGS sequence"/>
</dbReference>
<evidence type="ECO:0000313" key="9">
    <source>
        <dbReference type="Proteomes" id="UP001336020"/>
    </source>
</evidence>
<dbReference type="PROSITE" id="PS51462">
    <property type="entry name" value="NUDIX"/>
    <property type="match status" value="1"/>
</dbReference>
<dbReference type="InterPro" id="IPR015797">
    <property type="entry name" value="NUDIX_hydrolase-like_dom_sf"/>
</dbReference>
<dbReference type="SUPFAM" id="SSF55811">
    <property type="entry name" value="Nudix"/>
    <property type="match status" value="1"/>
</dbReference>
<evidence type="ECO:0000256" key="3">
    <source>
        <dbReference type="ARBA" id="ARBA00022723"/>
    </source>
</evidence>
<dbReference type="RefSeq" id="WP_330132894.1">
    <property type="nucleotide sequence ID" value="NZ_JAUTXY010000003.1"/>
</dbReference>
<feature type="domain" description="Nudix hydrolase" evidence="7">
    <location>
        <begin position="16"/>
        <end position="226"/>
    </location>
</feature>
<comment type="cofactor">
    <cofactor evidence="2">
        <name>Mg(2+)</name>
        <dbReference type="ChEBI" id="CHEBI:18420"/>
    </cofactor>
</comment>
<comment type="caution">
    <text evidence="8">The sequence shown here is derived from an EMBL/GenBank/DDBJ whole genome shotgun (WGS) entry which is preliminary data.</text>
</comment>
<dbReference type="InterPro" id="IPR039121">
    <property type="entry name" value="NUDT19"/>
</dbReference>
<dbReference type="Gene3D" id="3.90.79.10">
    <property type="entry name" value="Nucleoside Triphosphate Pyrophosphohydrolase"/>
    <property type="match status" value="1"/>
</dbReference>
<sequence>MPNERSTTAFDPESVPVKDASTVMLVRDSARGVEVFLLQRVVGMDFAGGMTVFPGGGVDRSDSEASVRWTGRDVQWWAQRFDVTPARAQALVLAAVRETFEECGVLLAGQDPESVLADTAPHAQARGQLEARELSFGDFLTREGLVLRADLLRPWARWITPLGERRRYDTHFFVAAAPEGQNADGETSEAEHVLWQTPAESLEHWRSGRSVLLPPTWAQLTELSKYATVAEILAAEPKIPTILPIMSRTDTGIHIAFDGDEGYYDGGGPHPWANRDDI</sequence>
<evidence type="ECO:0000256" key="5">
    <source>
        <dbReference type="ARBA" id="ARBA00022842"/>
    </source>
</evidence>
<proteinExistence type="predicted"/>
<evidence type="ECO:0000256" key="6">
    <source>
        <dbReference type="ARBA" id="ARBA00023211"/>
    </source>
</evidence>
<evidence type="ECO:0000259" key="7">
    <source>
        <dbReference type="PROSITE" id="PS51462"/>
    </source>
</evidence>
<comment type="cofactor">
    <cofactor evidence="1">
        <name>Mn(2+)</name>
        <dbReference type="ChEBI" id="CHEBI:29035"/>
    </cofactor>
</comment>
<evidence type="ECO:0000256" key="4">
    <source>
        <dbReference type="ARBA" id="ARBA00022801"/>
    </source>
</evidence>
<keyword evidence="9" id="KW-1185">Reference proteome</keyword>
<evidence type="ECO:0000313" key="8">
    <source>
        <dbReference type="EMBL" id="MEE2057654.1"/>
    </source>
</evidence>
<keyword evidence="4 8" id="KW-0378">Hydrolase</keyword>
<dbReference type="CDD" id="cd18870">
    <property type="entry name" value="NUDIX_AcylCoAdiphos_Nudt19"/>
    <property type="match status" value="1"/>
</dbReference>
<protein>
    <submittedName>
        <fullName evidence="8">NUDIX hydrolase</fullName>
    </submittedName>
</protein>
<dbReference type="GO" id="GO:0016787">
    <property type="term" value="F:hydrolase activity"/>
    <property type="evidence" value="ECO:0007669"/>
    <property type="project" value="UniProtKB-KW"/>
</dbReference>
<evidence type="ECO:0000256" key="1">
    <source>
        <dbReference type="ARBA" id="ARBA00001936"/>
    </source>
</evidence>
<dbReference type="InterPro" id="IPR000086">
    <property type="entry name" value="NUDIX_hydrolase_dom"/>
</dbReference>
<dbReference type="PANTHER" id="PTHR12318:SF0">
    <property type="entry name" value="ACYL-COENZYME A DIPHOSPHATASE NUDT19"/>
    <property type="match status" value="1"/>
</dbReference>
<accession>A0ABU7L7X6</accession>
<keyword evidence="5" id="KW-0460">Magnesium</keyword>
<reference evidence="8 9" key="1">
    <citation type="submission" date="2023-07" db="EMBL/GenBank/DDBJ databases">
        <authorList>
            <person name="Girao M."/>
            <person name="Carvalho M.F."/>
        </authorList>
    </citation>
    <scope>NUCLEOTIDE SEQUENCE [LARGE SCALE GENOMIC DNA]</scope>
    <source>
        <strain evidence="8 9">YIM65754</strain>
    </source>
</reference>
<dbReference type="PANTHER" id="PTHR12318">
    <property type="entry name" value="TESTOSTERONE-REGULATED PROTEIN RP2"/>
    <property type="match status" value="1"/>
</dbReference>
<gene>
    <name evidence="8" type="ORF">Q7514_08955</name>
</gene>
<organism evidence="8 9">
    <name type="scientific">Rhodococcus artemisiae</name>
    <dbReference type="NCBI Taxonomy" id="714159"/>
    <lineage>
        <taxon>Bacteria</taxon>
        <taxon>Bacillati</taxon>
        <taxon>Actinomycetota</taxon>
        <taxon>Actinomycetes</taxon>
        <taxon>Mycobacteriales</taxon>
        <taxon>Nocardiaceae</taxon>
        <taxon>Rhodococcus</taxon>
    </lineage>
</organism>
<keyword evidence="6" id="KW-0464">Manganese</keyword>